<keyword evidence="3" id="KW-1003">Cell membrane</keyword>
<comment type="subcellular location">
    <subcellularLocation>
        <location evidence="1">Cell membrane</location>
        <topology evidence="1">Multi-pass membrane protein</topology>
    </subcellularLocation>
</comment>
<name>A0AAE5A5B1_9NOCA</name>
<evidence type="ECO:0000256" key="2">
    <source>
        <dbReference type="ARBA" id="ARBA00006679"/>
    </source>
</evidence>
<evidence type="ECO:0000256" key="4">
    <source>
        <dbReference type="ARBA" id="ARBA00022692"/>
    </source>
</evidence>
<dbReference type="Proteomes" id="UP001185863">
    <property type="component" value="Unassembled WGS sequence"/>
</dbReference>
<evidence type="ECO:0000256" key="3">
    <source>
        <dbReference type="ARBA" id="ARBA00022475"/>
    </source>
</evidence>
<dbReference type="AlphaFoldDB" id="A0AAE5A5B1"/>
<keyword evidence="4 7" id="KW-0812">Transmembrane</keyword>
<dbReference type="EMBL" id="JAWLUP010000005">
    <property type="protein sequence ID" value="MDV7263783.1"/>
    <property type="molecule type" value="Genomic_DNA"/>
</dbReference>
<keyword evidence="5 7" id="KW-1133">Transmembrane helix</keyword>
<accession>A0AAE5A5B1</accession>
<evidence type="ECO:0000256" key="1">
    <source>
        <dbReference type="ARBA" id="ARBA00004651"/>
    </source>
</evidence>
<dbReference type="Pfam" id="PF07681">
    <property type="entry name" value="DoxX"/>
    <property type="match status" value="1"/>
</dbReference>
<evidence type="ECO:0000256" key="6">
    <source>
        <dbReference type="ARBA" id="ARBA00023136"/>
    </source>
</evidence>
<protein>
    <submittedName>
        <fullName evidence="8">DoxX family protein</fullName>
    </submittedName>
</protein>
<feature type="transmembrane region" description="Helical" evidence="7">
    <location>
        <begin position="66"/>
        <end position="92"/>
    </location>
</feature>
<dbReference type="GO" id="GO:0005886">
    <property type="term" value="C:plasma membrane"/>
    <property type="evidence" value="ECO:0007669"/>
    <property type="project" value="UniProtKB-SubCell"/>
</dbReference>
<dbReference type="InterPro" id="IPR051907">
    <property type="entry name" value="DoxX-like_oxidoreductase"/>
</dbReference>
<dbReference type="PANTHER" id="PTHR33452">
    <property type="entry name" value="OXIDOREDUCTASE CATD-RELATED"/>
    <property type="match status" value="1"/>
</dbReference>
<sequence>MASALFRDLAILIARIGLGVVFVAHGWQKFFEFGVNATQESFADMGVPLPDISAIAAATIELAGGFALIVGLATPVAGFLLFLDMLGALILVHADKGVFVSEGGYELVVALGVGSLLLAVIGAGRLGIDGLIGRGSGWGKAAV</sequence>
<feature type="transmembrane region" description="Helical" evidence="7">
    <location>
        <begin position="9"/>
        <end position="27"/>
    </location>
</feature>
<proteinExistence type="inferred from homology"/>
<dbReference type="RefSeq" id="WP_208960814.1">
    <property type="nucleotide sequence ID" value="NZ_JAWLUP010000005.1"/>
</dbReference>
<comment type="similarity">
    <text evidence="2">Belongs to the DoxX family.</text>
</comment>
<gene>
    <name evidence="8" type="ORF">R4315_04310</name>
</gene>
<dbReference type="InterPro" id="IPR032808">
    <property type="entry name" value="DoxX"/>
</dbReference>
<evidence type="ECO:0000256" key="7">
    <source>
        <dbReference type="SAM" id="Phobius"/>
    </source>
</evidence>
<reference evidence="8" key="1">
    <citation type="submission" date="2023-10" db="EMBL/GenBank/DDBJ databases">
        <title>Development of a sustainable strategy for remediation of hydrocarbon-contaminated territories based on the waste exchange concept.</title>
        <authorList>
            <person name="Krivoruchko A."/>
        </authorList>
    </citation>
    <scope>NUCLEOTIDE SEQUENCE</scope>
    <source>
        <strain evidence="8">IEGM 68</strain>
    </source>
</reference>
<feature type="transmembrane region" description="Helical" evidence="7">
    <location>
        <begin position="104"/>
        <end position="128"/>
    </location>
</feature>
<organism evidence="8 9">
    <name type="scientific">Rhodococcus oxybenzonivorans</name>
    <dbReference type="NCBI Taxonomy" id="1990687"/>
    <lineage>
        <taxon>Bacteria</taxon>
        <taxon>Bacillati</taxon>
        <taxon>Actinomycetota</taxon>
        <taxon>Actinomycetes</taxon>
        <taxon>Mycobacteriales</taxon>
        <taxon>Nocardiaceae</taxon>
        <taxon>Rhodococcus</taxon>
    </lineage>
</organism>
<evidence type="ECO:0000313" key="8">
    <source>
        <dbReference type="EMBL" id="MDV7263783.1"/>
    </source>
</evidence>
<dbReference type="PANTHER" id="PTHR33452:SF1">
    <property type="entry name" value="INNER MEMBRANE PROTEIN YPHA-RELATED"/>
    <property type="match status" value="1"/>
</dbReference>
<evidence type="ECO:0000256" key="5">
    <source>
        <dbReference type="ARBA" id="ARBA00022989"/>
    </source>
</evidence>
<evidence type="ECO:0000313" key="9">
    <source>
        <dbReference type="Proteomes" id="UP001185863"/>
    </source>
</evidence>
<keyword evidence="6 7" id="KW-0472">Membrane</keyword>
<comment type="caution">
    <text evidence="8">The sequence shown here is derived from an EMBL/GenBank/DDBJ whole genome shotgun (WGS) entry which is preliminary data.</text>
</comment>